<organism evidence="1 2">
    <name type="scientific">Flemingia macrophylla</name>
    <dbReference type="NCBI Taxonomy" id="520843"/>
    <lineage>
        <taxon>Eukaryota</taxon>
        <taxon>Viridiplantae</taxon>
        <taxon>Streptophyta</taxon>
        <taxon>Embryophyta</taxon>
        <taxon>Tracheophyta</taxon>
        <taxon>Spermatophyta</taxon>
        <taxon>Magnoliopsida</taxon>
        <taxon>eudicotyledons</taxon>
        <taxon>Gunneridae</taxon>
        <taxon>Pentapetalae</taxon>
        <taxon>rosids</taxon>
        <taxon>fabids</taxon>
        <taxon>Fabales</taxon>
        <taxon>Fabaceae</taxon>
        <taxon>Papilionoideae</taxon>
        <taxon>50 kb inversion clade</taxon>
        <taxon>NPAAA clade</taxon>
        <taxon>indigoferoid/millettioid clade</taxon>
        <taxon>Phaseoleae</taxon>
        <taxon>Flemingia</taxon>
    </lineage>
</organism>
<keyword evidence="2" id="KW-1185">Reference proteome</keyword>
<evidence type="ECO:0000313" key="2">
    <source>
        <dbReference type="Proteomes" id="UP001603857"/>
    </source>
</evidence>
<dbReference type="EMBL" id="JBGMDY010000005">
    <property type="protein sequence ID" value="KAL2335747.1"/>
    <property type="molecule type" value="Genomic_DNA"/>
</dbReference>
<proteinExistence type="predicted"/>
<reference evidence="1 2" key="1">
    <citation type="submission" date="2024-08" db="EMBL/GenBank/DDBJ databases">
        <title>Insights into the chromosomal genome structure of Flemingia macrophylla.</title>
        <authorList>
            <person name="Ding Y."/>
            <person name="Zhao Y."/>
            <person name="Bi W."/>
            <person name="Wu M."/>
            <person name="Zhao G."/>
            <person name="Gong Y."/>
            <person name="Li W."/>
            <person name="Zhang P."/>
        </authorList>
    </citation>
    <scope>NUCLEOTIDE SEQUENCE [LARGE SCALE GENOMIC DNA]</scope>
    <source>
        <strain evidence="1">DYQJB</strain>
        <tissue evidence="1">Leaf</tissue>
    </source>
</reference>
<comment type="caution">
    <text evidence="1">The sequence shown here is derived from an EMBL/GenBank/DDBJ whole genome shotgun (WGS) entry which is preliminary data.</text>
</comment>
<evidence type="ECO:0008006" key="3">
    <source>
        <dbReference type="Google" id="ProtNLM"/>
    </source>
</evidence>
<dbReference type="PANTHER" id="PTHR11439:SF467">
    <property type="entry name" value="INTEGRASE CATALYTIC DOMAIN-CONTAINING PROTEIN"/>
    <property type="match status" value="1"/>
</dbReference>
<accession>A0ABD1MJM9</accession>
<sequence length="114" mass="13166">MRCIRMNISCVVGVVSHFLSNFSKEHWQVVKWILRYLKGTFKVCLYFGSSKLVLNDYIDAYMVGDVDYMKSTSGYMITNTRGANLLEFRLQKCVALSFTKIGYIVITKVDKELL</sequence>
<gene>
    <name evidence="1" type="ORF">Fmac_016960</name>
</gene>
<protein>
    <recommendedName>
        <fullName evidence="3">Retrovirus-related Pol polyprotein from transposon TNT 1-94</fullName>
    </recommendedName>
</protein>
<evidence type="ECO:0000313" key="1">
    <source>
        <dbReference type="EMBL" id="KAL2335747.1"/>
    </source>
</evidence>
<name>A0ABD1MJM9_9FABA</name>
<dbReference type="Proteomes" id="UP001603857">
    <property type="component" value="Unassembled WGS sequence"/>
</dbReference>
<dbReference type="AlphaFoldDB" id="A0ABD1MJM9"/>
<dbReference type="PANTHER" id="PTHR11439">
    <property type="entry name" value="GAG-POL-RELATED RETROTRANSPOSON"/>
    <property type="match status" value="1"/>
</dbReference>